<dbReference type="OrthoDB" id="5408302at2759"/>
<feature type="region of interest" description="Disordered" evidence="1">
    <location>
        <begin position="603"/>
        <end position="622"/>
    </location>
</feature>
<evidence type="ECO:0000313" key="2">
    <source>
        <dbReference type="EMBL" id="KAE8396471.1"/>
    </source>
</evidence>
<protein>
    <submittedName>
        <fullName evidence="2">Uncharacterized protein</fullName>
    </submittedName>
</protein>
<proteinExistence type="predicted"/>
<feature type="compositionally biased region" description="Basic and acidic residues" evidence="1">
    <location>
        <begin position="459"/>
        <end position="478"/>
    </location>
</feature>
<dbReference type="AlphaFoldDB" id="A0A5N7CQJ4"/>
<feature type="compositionally biased region" description="Polar residues" evidence="1">
    <location>
        <begin position="543"/>
        <end position="555"/>
    </location>
</feature>
<dbReference type="EMBL" id="ML735214">
    <property type="protein sequence ID" value="KAE8396471.1"/>
    <property type="molecule type" value="Genomic_DNA"/>
</dbReference>
<organism evidence="2">
    <name type="scientific">Petromyces alliaceus</name>
    <name type="common">Aspergillus alliaceus</name>
    <dbReference type="NCBI Taxonomy" id="209559"/>
    <lineage>
        <taxon>Eukaryota</taxon>
        <taxon>Fungi</taxon>
        <taxon>Dikarya</taxon>
        <taxon>Ascomycota</taxon>
        <taxon>Pezizomycotina</taxon>
        <taxon>Eurotiomycetes</taxon>
        <taxon>Eurotiomycetidae</taxon>
        <taxon>Eurotiales</taxon>
        <taxon>Aspergillaceae</taxon>
        <taxon>Aspergillus</taxon>
        <taxon>Aspergillus subgen. Circumdati</taxon>
    </lineage>
</organism>
<evidence type="ECO:0000256" key="1">
    <source>
        <dbReference type="SAM" id="MobiDB-lite"/>
    </source>
</evidence>
<feature type="compositionally biased region" description="Polar residues" evidence="1">
    <location>
        <begin position="156"/>
        <end position="178"/>
    </location>
</feature>
<feature type="compositionally biased region" description="Polar residues" evidence="1">
    <location>
        <begin position="582"/>
        <end position="591"/>
    </location>
</feature>
<feature type="compositionally biased region" description="Low complexity" evidence="1">
    <location>
        <begin position="114"/>
        <end position="125"/>
    </location>
</feature>
<feature type="region of interest" description="Disordered" evidence="1">
    <location>
        <begin position="543"/>
        <end position="594"/>
    </location>
</feature>
<feature type="region of interest" description="Disordered" evidence="1">
    <location>
        <begin position="1"/>
        <end position="36"/>
    </location>
</feature>
<feature type="region of interest" description="Disordered" evidence="1">
    <location>
        <begin position="953"/>
        <end position="1035"/>
    </location>
</feature>
<name>A0A5N7CQJ4_PETAA</name>
<feature type="compositionally biased region" description="Basic and acidic residues" evidence="1">
    <location>
        <begin position="194"/>
        <end position="221"/>
    </location>
</feature>
<feature type="compositionally biased region" description="Low complexity" evidence="1">
    <location>
        <begin position="75"/>
        <end position="95"/>
    </location>
</feature>
<feature type="compositionally biased region" description="Basic and acidic residues" evidence="1">
    <location>
        <begin position="96"/>
        <end position="113"/>
    </location>
</feature>
<feature type="compositionally biased region" description="Polar residues" evidence="1">
    <location>
        <begin position="399"/>
        <end position="417"/>
    </location>
</feature>
<feature type="compositionally biased region" description="Polar residues" evidence="1">
    <location>
        <begin position="1011"/>
        <end position="1020"/>
    </location>
</feature>
<gene>
    <name evidence="2" type="ORF">BDV23DRAFT_142815</name>
</gene>
<dbReference type="Proteomes" id="UP000326877">
    <property type="component" value="Unassembled WGS sequence"/>
</dbReference>
<feature type="compositionally biased region" description="Basic and acidic residues" evidence="1">
    <location>
        <begin position="687"/>
        <end position="702"/>
    </location>
</feature>
<feature type="region of interest" description="Disordered" evidence="1">
    <location>
        <begin position="669"/>
        <end position="703"/>
    </location>
</feature>
<feature type="compositionally biased region" description="Polar residues" evidence="1">
    <location>
        <begin position="27"/>
        <end position="36"/>
    </location>
</feature>
<feature type="region of interest" description="Disordered" evidence="1">
    <location>
        <begin position="75"/>
        <end position="222"/>
    </location>
</feature>
<sequence length="1035" mass="111474">MPPSTVFSYWRRDHRRSSASPVRSSAKPNSIGTVPQLPLISNSAALPTTFTSDGSGTHVSGDYLPEVDLSKDDVTVSTSAANASSSSSANLAVPSSDRDARPHSSPEERERDLSSTPKSNSSQPSFAGSRPDLTEGESSKPNSPFRLSFGKGLLNPHSQSSDSHLKRSSTPDMAQSSHSRIRAPPDESSTEKVIAPRKDHKHESTISRRQGDRDVSAEPVHHKSGKTMLHLLNPMSLLARRRSSQIASMRAEDANIRARNVIPAIPDDYDPRIRGSIVHDFSAPRPRRNLSAAPVLLHGVSNRHSSHESSYAANGTQSHPNDLAVFANDQRKRHSEYSPVFREHFEDDQKALQVENKAYLQSSLLTNPPHHDNDTQSVPVFARNLPSSLPDHDIESHSIDNNTPKGSLESGPTHSNALLDSDTVEIVPHQPLGLPKHLKSNASRFSFDMNGVESSTQEKLLEEKHKEKEAARRAKAQLEGELSDADDDFDNDLIDDMNELEEKIPGVNVDADDDYEFDDFSGPGNILNKSWLAPGLSPVIASPSSPNAPSMTPISNAPGGQDFAPAPEKSLGSPVHNPMSVHLSNGPNTGNAAEGSLQAHVVSPSAVPQVPSNSHLSTSQLLDDEDEDDLYFDDGEFGDLSTEIEGEKFDESIFDDETSHLYDRKPVVQGTPSVQQEEQKPGIGDVLNEHDGLPGQDGDLKHAPSMASDYQEVAPRRYRHDEELMANAGPAKSYGGVLSEHNLEALHNALAKAANDSVTDDRFGCCISVSEQSLDQGSVAQTVGSHPGLVSDDSRLSQPADVVGFDSVFEDFDYDDNDTALYDDPIIAAANAEALENDDEGFYGQEFGFYAQAYGNSTSELTHGGYFGPRGVEGITRSFSSRGKFREPSLTPITERSEWSTRNSVISLAAHGAAHSNPLSSPGLAQLVDMGSIEDEMTLSALLRLRRGAWGGSNGSLRSSSGSPPPYPHPSSNRGSFISDVSPTVYNAPPDAFGGTSATDSPIDKGGSFHSLAQQHSTVQGEYGNPCRAQGDGCN</sequence>
<feature type="region of interest" description="Disordered" evidence="1">
    <location>
        <begin position="364"/>
        <end position="417"/>
    </location>
</feature>
<reference evidence="2" key="1">
    <citation type="submission" date="2019-04" db="EMBL/GenBank/DDBJ databases">
        <title>Friends and foes A comparative genomics studyof 23 Aspergillus species from section Flavi.</title>
        <authorList>
            <consortium name="DOE Joint Genome Institute"/>
            <person name="Kjaerbolling I."/>
            <person name="Vesth T."/>
            <person name="Frisvad J.C."/>
            <person name="Nybo J.L."/>
            <person name="Theobald S."/>
            <person name="Kildgaard S."/>
            <person name="Isbrandt T."/>
            <person name="Kuo A."/>
            <person name="Sato A."/>
            <person name="Lyhne E.K."/>
            <person name="Kogle M.E."/>
            <person name="Wiebenga A."/>
            <person name="Kun R.S."/>
            <person name="Lubbers R.J."/>
            <person name="Makela M.R."/>
            <person name="Barry K."/>
            <person name="Chovatia M."/>
            <person name="Clum A."/>
            <person name="Daum C."/>
            <person name="Haridas S."/>
            <person name="He G."/>
            <person name="LaButti K."/>
            <person name="Lipzen A."/>
            <person name="Mondo S."/>
            <person name="Riley R."/>
            <person name="Salamov A."/>
            <person name="Simmons B.A."/>
            <person name="Magnuson J.K."/>
            <person name="Henrissat B."/>
            <person name="Mortensen U.H."/>
            <person name="Larsen T.O."/>
            <person name="Devries R.P."/>
            <person name="Grigoriev I.V."/>
            <person name="Machida M."/>
            <person name="Baker S.E."/>
            <person name="Andersen M.R."/>
        </authorList>
    </citation>
    <scope>NUCLEOTIDE SEQUENCE [LARGE SCALE GENOMIC DNA]</scope>
    <source>
        <strain evidence="2">IBT 14317</strain>
    </source>
</reference>
<accession>A0A5N7CQJ4</accession>
<feature type="region of interest" description="Disordered" evidence="1">
    <location>
        <begin position="456"/>
        <end position="489"/>
    </location>
</feature>
<feature type="compositionally biased region" description="Low complexity" evidence="1">
    <location>
        <begin position="603"/>
        <end position="614"/>
    </location>
</feature>